<dbReference type="Proteomes" id="UP000598820">
    <property type="component" value="Unassembled WGS sequence"/>
</dbReference>
<feature type="chain" id="PRO_5037370140" evidence="2">
    <location>
        <begin position="23"/>
        <end position="135"/>
    </location>
</feature>
<name>A0A926XYY0_9BACT</name>
<evidence type="ECO:0000256" key="2">
    <source>
        <dbReference type="SAM" id="SignalP"/>
    </source>
</evidence>
<reference evidence="3" key="1">
    <citation type="submission" date="2020-09" db="EMBL/GenBank/DDBJ databases">
        <authorList>
            <person name="Kim M.K."/>
        </authorList>
    </citation>
    <scope>NUCLEOTIDE SEQUENCE</scope>
    <source>
        <strain evidence="3">BT702</strain>
    </source>
</reference>
<evidence type="ECO:0000313" key="3">
    <source>
        <dbReference type="EMBL" id="MBD2703478.1"/>
    </source>
</evidence>
<organism evidence="3 4">
    <name type="scientific">Spirosoma profusum</name>
    <dbReference type="NCBI Taxonomy" id="2771354"/>
    <lineage>
        <taxon>Bacteria</taxon>
        <taxon>Pseudomonadati</taxon>
        <taxon>Bacteroidota</taxon>
        <taxon>Cytophagia</taxon>
        <taxon>Cytophagales</taxon>
        <taxon>Cytophagaceae</taxon>
        <taxon>Spirosoma</taxon>
    </lineage>
</organism>
<accession>A0A926XYY0</accession>
<gene>
    <name evidence="3" type="ORF">IC229_22730</name>
</gene>
<evidence type="ECO:0000256" key="1">
    <source>
        <dbReference type="SAM" id="MobiDB-lite"/>
    </source>
</evidence>
<comment type="caution">
    <text evidence="3">The sequence shown here is derived from an EMBL/GenBank/DDBJ whole genome shotgun (WGS) entry which is preliminary data.</text>
</comment>
<feature type="region of interest" description="Disordered" evidence="1">
    <location>
        <begin position="107"/>
        <end position="135"/>
    </location>
</feature>
<sequence>MKAFTLLLAGAGLLVASQQVYSQDEGGKKPLYNPMYSTHNYKHPNMAKAANRWEKKSGVAVQTPAPGAAQLANYKTQMPMAEPVGGITVEHTPSSNLNDRNYKIQRLSEPQPLGPPSEYYVKKPKRKADGSVVGE</sequence>
<dbReference type="EMBL" id="JACWZY010000022">
    <property type="protein sequence ID" value="MBD2703478.1"/>
    <property type="molecule type" value="Genomic_DNA"/>
</dbReference>
<dbReference type="RefSeq" id="WP_190889325.1">
    <property type="nucleotide sequence ID" value="NZ_JACWZY010000022.1"/>
</dbReference>
<feature type="signal peptide" evidence="2">
    <location>
        <begin position="1"/>
        <end position="22"/>
    </location>
</feature>
<protein>
    <submittedName>
        <fullName evidence="3">Uncharacterized protein</fullName>
    </submittedName>
</protein>
<keyword evidence="4" id="KW-1185">Reference proteome</keyword>
<keyword evidence="2" id="KW-0732">Signal</keyword>
<proteinExistence type="predicted"/>
<dbReference type="AlphaFoldDB" id="A0A926XYY0"/>
<evidence type="ECO:0000313" key="4">
    <source>
        <dbReference type="Proteomes" id="UP000598820"/>
    </source>
</evidence>